<dbReference type="PANTHER" id="PTHR43562:SF4">
    <property type="entry name" value="NA(+)_H(+) ANTIPORTER NHAS5"/>
    <property type="match status" value="1"/>
</dbReference>
<feature type="transmembrane region" description="Helical" evidence="8">
    <location>
        <begin position="43"/>
        <end position="62"/>
    </location>
</feature>
<dbReference type="Gene3D" id="1.20.1530.20">
    <property type="match status" value="1"/>
</dbReference>
<comment type="subcellular location">
    <subcellularLocation>
        <location evidence="1">Membrane</location>
        <topology evidence="1">Multi-pass membrane protein</topology>
    </subcellularLocation>
</comment>
<keyword evidence="4 8" id="KW-0812">Transmembrane</keyword>
<organism evidence="10 11">
    <name type="scientific">Dyadobacter pollutisoli</name>
    <dbReference type="NCBI Taxonomy" id="2910158"/>
    <lineage>
        <taxon>Bacteria</taxon>
        <taxon>Pseudomonadati</taxon>
        <taxon>Bacteroidota</taxon>
        <taxon>Cytophagia</taxon>
        <taxon>Cytophagales</taxon>
        <taxon>Spirosomataceae</taxon>
        <taxon>Dyadobacter</taxon>
    </lineage>
</organism>
<evidence type="ECO:0000256" key="2">
    <source>
        <dbReference type="ARBA" id="ARBA00022448"/>
    </source>
</evidence>
<accession>A0A9E8SLH1</accession>
<dbReference type="GO" id="GO:0016020">
    <property type="term" value="C:membrane"/>
    <property type="evidence" value="ECO:0007669"/>
    <property type="project" value="UniProtKB-SubCell"/>
</dbReference>
<dbReference type="AlphaFoldDB" id="A0A9E8SLH1"/>
<evidence type="ECO:0000256" key="7">
    <source>
        <dbReference type="ARBA" id="ARBA00023136"/>
    </source>
</evidence>
<dbReference type="GO" id="GO:0015297">
    <property type="term" value="F:antiporter activity"/>
    <property type="evidence" value="ECO:0007669"/>
    <property type="project" value="UniProtKB-KW"/>
</dbReference>
<keyword evidence="2" id="KW-0813">Transport</keyword>
<dbReference type="GO" id="GO:1902600">
    <property type="term" value="P:proton transmembrane transport"/>
    <property type="evidence" value="ECO:0007669"/>
    <property type="project" value="InterPro"/>
</dbReference>
<feature type="transmembrane region" description="Helical" evidence="8">
    <location>
        <begin position="68"/>
        <end position="87"/>
    </location>
</feature>
<feature type="transmembrane region" description="Helical" evidence="8">
    <location>
        <begin position="124"/>
        <end position="146"/>
    </location>
</feature>
<feature type="domain" description="Cation/H+ exchanger transmembrane" evidence="9">
    <location>
        <begin position="27"/>
        <end position="398"/>
    </location>
</feature>
<evidence type="ECO:0000256" key="6">
    <source>
        <dbReference type="ARBA" id="ARBA00023065"/>
    </source>
</evidence>
<dbReference type="RefSeq" id="WP_244823944.1">
    <property type="nucleotide sequence ID" value="NZ_CP112998.1"/>
</dbReference>
<protein>
    <submittedName>
        <fullName evidence="10">Cation:proton antiporter</fullName>
    </submittedName>
</protein>
<feature type="transmembrane region" description="Helical" evidence="8">
    <location>
        <begin position="158"/>
        <end position="179"/>
    </location>
</feature>
<evidence type="ECO:0000256" key="1">
    <source>
        <dbReference type="ARBA" id="ARBA00004141"/>
    </source>
</evidence>
<keyword evidence="3" id="KW-0050">Antiport</keyword>
<feature type="transmembrane region" description="Helical" evidence="8">
    <location>
        <begin position="99"/>
        <end position="118"/>
    </location>
</feature>
<dbReference type="EMBL" id="CP112998">
    <property type="protein sequence ID" value="WAC13053.1"/>
    <property type="molecule type" value="Genomic_DNA"/>
</dbReference>
<evidence type="ECO:0000256" key="4">
    <source>
        <dbReference type="ARBA" id="ARBA00022692"/>
    </source>
</evidence>
<dbReference type="Proteomes" id="UP001164653">
    <property type="component" value="Chromosome"/>
</dbReference>
<reference evidence="10" key="1">
    <citation type="submission" date="2022-11" db="EMBL/GenBank/DDBJ databases">
        <title>Dyadobacter pollutisoli sp. nov., isolated from plastic dumped soil.</title>
        <authorList>
            <person name="Kim J.M."/>
            <person name="Kim K.R."/>
            <person name="Lee J.K."/>
            <person name="Hao L."/>
            <person name="Jeon C.O."/>
        </authorList>
    </citation>
    <scope>NUCLEOTIDE SEQUENCE</scope>
    <source>
        <strain evidence="10">U1</strain>
    </source>
</reference>
<dbReference type="InterPro" id="IPR038770">
    <property type="entry name" value="Na+/solute_symporter_sf"/>
</dbReference>
<evidence type="ECO:0000256" key="8">
    <source>
        <dbReference type="SAM" id="Phobius"/>
    </source>
</evidence>
<gene>
    <name evidence="10" type="ORF">ON006_03625</name>
</gene>
<feature type="transmembrane region" description="Helical" evidence="8">
    <location>
        <begin position="276"/>
        <end position="300"/>
    </location>
</feature>
<feature type="transmembrane region" description="Helical" evidence="8">
    <location>
        <begin position="339"/>
        <end position="360"/>
    </location>
</feature>
<keyword evidence="6" id="KW-0406">Ion transport</keyword>
<dbReference type="PANTHER" id="PTHR43562">
    <property type="entry name" value="NAPA-TYPE SODIUM/HYDROGEN ANTIPORTER"/>
    <property type="match status" value="1"/>
</dbReference>
<dbReference type="Pfam" id="PF00999">
    <property type="entry name" value="Na_H_Exchanger"/>
    <property type="match status" value="1"/>
</dbReference>
<evidence type="ECO:0000256" key="3">
    <source>
        <dbReference type="ARBA" id="ARBA00022449"/>
    </source>
</evidence>
<sequence length="723" mass="79750">MAILLNAEGMFELPLSNPVLIFSLVLFIILFVPLLLNKVKVPYVIGLILAGVAVGEHGANLLRRDSSIVLFGTVGLIYIMFLAALEVDMKEFRKNSSKSLVFGIFTFAMPMLIAALAARFMLGFSWISSILFASMLASHTLISYPVAARFNVHKTKAAIIAVGGTIITDILSLLVLAVIAKMSQGEINRAFWIQLILSVIIFALIVWFIFPIVARWFFKHFDDSIAQYTFVLAMVFLGCFLAELAGIEPIVGAFLSGLALNRLIPHHSPLMNRIDFVGNALFIPFFLIGVGMLVDIQVLFKSAESVKVAGIMTAAALVSKWIAALLTQKTFKMNGDERTLVFGLSAARAAATLATVLVGYNIIIGQNELGEPIRLLNEDVLNGCLIMILITCTIASIETNRAAVKLARKLNEGVSQVAAQSTRNILIAASKEDTIDPMIELALLMQPRKHEQNIFVLSVISAETANRESEERRLRKYQDRMVATAAAADVIVSPLIRYDVSYSSGIQHTLEEKRIHEVIIGQQKGQQVPGSVTGLKSQKLLARCPQIVYLIHGMQPLNTIGKITVVCSNKVELEASFPVLMQRITTIGKQLNCDVHYYSTESTLTSIKAYNQVNKGPGAQFTVFDDWDDFLILSRDIRTEDLFVVICARPGNISYHTALAEVPRHLAKYFDGYNYLLMYPDLQADFSVQTSQTERTGEILQKGIDQLGKTGDKIIRNILKSGN</sequence>
<feature type="transmembrane region" description="Helical" evidence="8">
    <location>
        <begin position="306"/>
        <end position="327"/>
    </location>
</feature>
<evidence type="ECO:0000313" key="11">
    <source>
        <dbReference type="Proteomes" id="UP001164653"/>
    </source>
</evidence>
<dbReference type="InterPro" id="IPR006153">
    <property type="entry name" value="Cation/H_exchanger_TM"/>
</dbReference>
<keyword evidence="5 8" id="KW-1133">Transmembrane helix</keyword>
<dbReference type="KEGG" id="dpf:ON006_03625"/>
<evidence type="ECO:0000313" key="10">
    <source>
        <dbReference type="EMBL" id="WAC13053.1"/>
    </source>
</evidence>
<evidence type="ECO:0000259" key="9">
    <source>
        <dbReference type="Pfam" id="PF00999"/>
    </source>
</evidence>
<keyword evidence="7 8" id="KW-0472">Membrane</keyword>
<evidence type="ECO:0000256" key="5">
    <source>
        <dbReference type="ARBA" id="ARBA00022989"/>
    </source>
</evidence>
<proteinExistence type="predicted"/>
<name>A0A9E8SLH1_9BACT</name>
<keyword evidence="11" id="KW-1185">Reference proteome</keyword>
<feature type="transmembrane region" description="Helical" evidence="8">
    <location>
        <begin position="15"/>
        <end position="36"/>
    </location>
</feature>
<feature type="transmembrane region" description="Helical" evidence="8">
    <location>
        <begin position="191"/>
        <end position="213"/>
    </location>
</feature>